<reference evidence="11" key="1">
    <citation type="journal article" date="2021" name="PLoS ONE">
        <title>The mitochondrial genome of the semi-slug Omalonyx unguis (Gastropoda: Succineidae) and the phylogenetic relationships within Stylommatophora.</title>
        <authorList>
            <person name="Guzman L.B."/>
            <person name="Vogler R.E."/>
            <person name="Beltramino A.A."/>
        </authorList>
    </citation>
    <scope>NUCLEOTIDE SEQUENCE</scope>
</reference>
<evidence type="ECO:0000256" key="8">
    <source>
        <dbReference type="ARBA" id="ARBA00023136"/>
    </source>
</evidence>
<geneLocation type="mitochondrion" evidence="11"/>
<comment type="subcellular location">
    <subcellularLocation>
        <location evidence="1">Membrane</location>
        <topology evidence="1">Multi-pass membrane protein</topology>
    </subcellularLocation>
</comment>
<keyword evidence="7" id="KW-0520">NAD</keyword>
<gene>
    <name evidence="11" type="primary">ND4L</name>
</gene>
<feature type="transmembrane region" description="Helical" evidence="10">
    <location>
        <begin position="54"/>
        <end position="79"/>
    </location>
</feature>
<feature type="transmembrane region" description="Helical" evidence="10">
    <location>
        <begin position="6"/>
        <end position="23"/>
    </location>
</feature>
<dbReference type="Pfam" id="PF00420">
    <property type="entry name" value="Oxidored_q2"/>
    <property type="match status" value="1"/>
</dbReference>
<accession>A0A8F7C8U2</accession>
<keyword evidence="6 10" id="KW-1133">Transmembrane helix</keyword>
<dbReference type="Gene3D" id="1.10.287.3510">
    <property type="match status" value="1"/>
</dbReference>
<evidence type="ECO:0000256" key="3">
    <source>
        <dbReference type="ARBA" id="ARBA00016612"/>
    </source>
</evidence>
<keyword evidence="8 10" id="KW-0472">Membrane</keyword>
<evidence type="ECO:0000256" key="7">
    <source>
        <dbReference type="ARBA" id="ARBA00023027"/>
    </source>
</evidence>
<evidence type="ECO:0000256" key="2">
    <source>
        <dbReference type="ARBA" id="ARBA00010519"/>
    </source>
</evidence>
<dbReference type="GO" id="GO:0016020">
    <property type="term" value="C:membrane"/>
    <property type="evidence" value="ECO:0007669"/>
    <property type="project" value="UniProtKB-SubCell"/>
</dbReference>
<sequence>MNFYEIFLFLMVVFSILLFLNKYHIIMSLLILESIMVLVLGFIFFSSLNIYEDLFVFIMILCLSACESALGLSLLISIIRCFGSDYMMNLD</sequence>
<proteinExistence type="inferred from homology"/>
<evidence type="ECO:0000256" key="4">
    <source>
        <dbReference type="ARBA" id="ARBA00022692"/>
    </source>
</evidence>
<name>A0A8F7C8U2_9EUPU</name>
<evidence type="ECO:0000256" key="1">
    <source>
        <dbReference type="ARBA" id="ARBA00004141"/>
    </source>
</evidence>
<evidence type="ECO:0000256" key="6">
    <source>
        <dbReference type="ARBA" id="ARBA00022989"/>
    </source>
</evidence>
<keyword evidence="4 10" id="KW-0812">Transmembrane</keyword>
<feature type="transmembrane region" description="Helical" evidence="10">
    <location>
        <begin position="30"/>
        <end position="48"/>
    </location>
</feature>
<comment type="similarity">
    <text evidence="2">Belongs to the complex I subunit 4L family.</text>
</comment>
<dbReference type="EMBL" id="MT449229">
    <property type="protein sequence ID" value="QXU57721.1"/>
    <property type="molecule type" value="Genomic_DNA"/>
</dbReference>
<dbReference type="AlphaFoldDB" id="A0A8F7C8U2"/>
<evidence type="ECO:0000256" key="9">
    <source>
        <dbReference type="ARBA" id="ARBA00031586"/>
    </source>
</evidence>
<evidence type="ECO:0000256" key="5">
    <source>
        <dbReference type="ARBA" id="ARBA00022967"/>
    </source>
</evidence>
<evidence type="ECO:0000256" key="10">
    <source>
        <dbReference type="SAM" id="Phobius"/>
    </source>
</evidence>
<dbReference type="InterPro" id="IPR039428">
    <property type="entry name" value="NUOK/Mnh_C1-like"/>
</dbReference>
<protein>
    <recommendedName>
        <fullName evidence="3">NADH-ubiquinone oxidoreductase chain 4L</fullName>
    </recommendedName>
    <alternativeName>
        <fullName evidence="9">NADH dehydrogenase subunit 4L</fullName>
    </alternativeName>
</protein>
<keyword evidence="11" id="KW-0496">Mitochondrion</keyword>
<evidence type="ECO:0000313" key="11">
    <source>
        <dbReference type="EMBL" id="QXU57721.1"/>
    </source>
</evidence>
<organism evidence="11">
    <name type="scientific">Omalonyx unguis</name>
    <dbReference type="NCBI Taxonomy" id="1851496"/>
    <lineage>
        <taxon>Eukaryota</taxon>
        <taxon>Metazoa</taxon>
        <taxon>Spiralia</taxon>
        <taxon>Lophotrochozoa</taxon>
        <taxon>Mollusca</taxon>
        <taxon>Gastropoda</taxon>
        <taxon>Heterobranchia</taxon>
        <taxon>Euthyneura</taxon>
        <taxon>Panpulmonata</taxon>
        <taxon>Eupulmonata</taxon>
        <taxon>Stylommatophora</taxon>
        <taxon>Helicina</taxon>
        <taxon>Succineoidea</taxon>
        <taxon>Succineidae</taxon>
        <taxon>Omalonyx</taxon>
    </lineage>
</organism>
<keyword evidence="5" id="KW-1278">Translocase</keyword>